<dbReference type="InterPro" id="IPR010819">
    <property type="entry name" value="AGE/CE"/>
</dbReference>
<dbReference type="RefSeq" id="WP_146575817.1">
    <property type="nucleotide sequence ID" value="NZ_SJPM01000001.1"/>
</dbReference>
<dbReference type="EMBL" id="SJPM01000001">
    <property type="protein sequence ID" value="TWU03257.1"/>
    <property type="molecule type" value="Genomic_DNA"/>
</dbReference>
<keyword evidence="4" id="KW-1185">Reference proteome</keyword>
<keyword evidence="2 3" id="KW-0413">Isomerase</keyword>
<evidence type="ECO:0000313" key="4">
    <source>
        <dbReference type="Proteomes" id="UP000316213"/>
    </source>
</evidence>
<dbReference type="Proteomes" id="UP000316213">
    <property type="component" value="Unassembled WGS sequence"/>
</dbReference>
<dbReference type="GO" id="GO:0047736">
    <property type="term" value="F:cellobiose epimerase activity"/>
    <property type="evidence" value="ECO:0007669"/>
    <property type="project" value="UniProtKB-EC"/>
</dbReference>
<dbReference type="EC" id="5.1.3.11" evidence="3"/>
<evidence type="ECO:0000256" key="1">
    <source>
        <dbReference type="ARBA" id="ARBA00008558"/>
    </source>
</evidence>
<comment type="caution">
    <text evidence="3">The sequence shown here is derived from an EMBL/GenBank/DDBJ whole genome shotgun (WGS) entry which is preliminary data.</text>
</comment>
<evidence type="ECO:0000256" key="2">
    <source>
        <dbReference type="ARBA" id="ARBA00023235"/>
    </source>
</evidence>
<protein>
    <submittedName>
        <fullName evidence="3">Cellobiose 2-epimerase</fullName>
        <ecNumber evidence="3">5.1.3.11</ecNumber>
    </submittedName>
</protein>
<dbReference type="AlphaFoldDB" id="A0A5C6AUV8"/>
<dbReference type="OrthoDB" id="5141876at2"/>
<dbReference type="InterPro" id="IPR008928">
    <property type="entry name" value="6-hairpin_glycosidase_sf"/>
</dbReference>
<gene>
    <name evidence="3" type="primary">ce</name>
    <name evidence="3" type="ORF">Pla100_01750</name>
</gene>
<dbReference type="PANTHER" id="PTHR15108">
    <property type="entry name" value="N-ACYLGLUCOSAMINE-2-EPIMERASE"/>
    <property type="match status" value="1"/>
</dbReference>
<evidence type="ECO:0000313" key="3">
    <source>
        <dbReference type="EMBL" id="TWU03257.1"/>
    </source>
</evidence>
<dbReference type="GO" id="GO:0005975">
    <property type="term" value="P:carbohydrate metabolic process"/>
    <property type="evidence" value="ECO:0007669"/>
    <property type="project" value="InterPro"/>
</dbReference>
<reference evidence="3 4" key="1">
    <citation type="submission" date="2019-02" db="EMBL/GenBank/DDBJ databases">
        <title>Deep-cultivation of Planctomycetes and their phenomic and genomic characterization uncovers novel biology.</title>
        <authorList>
            <person name="Wiegand S."/>
            <person name="Jogler M."/>
            <person name="Boedeker C."/>
            <person name="Pinto D."/>
            <person name="Vollmers J."/>
            <person name="Rivas-Marin E."/>
            <person name="Kohn T."/>
            <person name="Peeters S.H."/>
            <person name="Heuer A."/>
            <person name="Rast P."/>
            <person name="Oberbeckmann S."/>
            <person name="Bunk B."/>
            <person name="Jeske O."/>
            <person name="Meyerdierks A."/>
            <person name="Storesund J.E."/>
            <person name="Kallscheuer N."/>
            <person name="Luecker S."/>
            <person name="Lage O.M."/>
            <person name="Pohl T."/>
            <person name="Merkel B.J."/>
            <person name="Hornburger P."/>
            <person name="Mueller R.-W."/>
            <person name="Bruemmer F."/>
            <person name="Labrenz M."/>
            <person name="Spormann A.M."/>
            <person name="Op Den Camp H."/>
            <person name="Overmann J."/>
            <person name="Amann R."/>
            <person name="Jetten M.S.M."/>
            <person name="Mascher T."/>
            <person name="Medema M.H."/>
            <person name="Devos D.P."/>
            <person name="Kaster A.-K."/>
            <person name="Ovreas L."/>
            <person name="Rohde M."/>
            <person name="Galperin M.Y."/>
            <person name="Jogler C."/>
        </authorList>
    </citation>
    <scope>NUCLEOTIDE SEQUENCE [LARGE SCALE GENOMIC DNA]</scope>
    <source>
        <strain evidence="3 4">Pla100</strain>
    </source>
</reference>
<proteinExistence type="inferred from homology"/>
<dbReference type="Gene3D" id="1.50.10.10">
    <property type="match status" value="1"/>
</dbReference>
<dbReference type="InterPro" id="IPR012341">
    <property type="entry name" value="6hp_glycosidase-like_sf"/>
</dbReference>
<dbReference type="SUPFAM" id="SSF48208">
    <property type="entry name" value="Six-hairpin glycosidases"/>
    <property type="match status" value="1"/>
</dbReference>
<sequence>MNPTERRELIATYRDGLLNDVVPFWMRHCVDREHGGFTMSLDRDGTVIDTDKGVWQQCRFTWLLGELYNNVQPRNEWLALARHGIDFIDRHGFDPADGRMWFHLTRDGRPIRKRRYAFSESFAAIAYGEFAKATGEDEYARKAEACFRRFLDHNRNPQGVQPKFTDVRPTRGIGFPMITINTAQELRDSIDLPDADAIIDGAIEDIRRYHLKPDIQCVMETVALDGGLIDHFDGRTLNPGHAIEGAWFIMAEGRHRGDASLIRLGCEMLDWMWRRGWDQQYGGMLYFVDVNGLPVQEYWHDMKFWWPHNETIIATLMAYQLTGDAKYSDWHRQVHDWSYEHFPDTEHGEWYGYLHRDGRISVPLKGNLWKGPFHLPRMQLTCWRTLGNGLDM</sequence>
<accession>A0A5C6AUV8</accession>
<name>A0A5C6AUV8_9BACT</name>
<comment type="similarity">
    <text evidence="1">Belongs to the N-acylglucosamine 2-epimerase family.</text>
</comment>
<organism evidence="3 4">
    <name type="scientific">Neorhodopirellula pilleata</name>
    <dbReference type="NCBI Taxonomy" id="2714738"/>
    <lineage>
        <taxon>Bacteria</taxon>
        <taxon>Pseudomonadati</taxon>
        <taxon>Planctomycetota</taxon>
        <taxon>Planctomycetia</taxon>
        <taxon>Pirellulales</taxon>
        <taxon>Pirellulaceae</taxon>
        <taxon>Neorhodopirellula</taxon>
    </lineage>
</organism>
<dbReference type="FunFam" id="1.50.10.10:FF:000021">
    <property type="entry name" value="N-acylglucosamine 2-epimerase"/>
    <property type="match status" value="1"/>
</dbReference>
<dbReference type="Pfam" id="PF07221">
    <property type="entry name" value="GlcNAc_2-epim"/>
    <property type="match status" value="1"/>
</dbReference>